<dbReference type="GO" id="GO:0016787">
    <property type="term" value="F:hydrolase activity"/>
    <property type="evidence" value="ECO:0007669"/>
    <property type="project" value="InterPro"/>
</dbReference>
<evidence type="ECO:0000256" key="1">
    <source>
        <dbReference type="SAM" id="MobiDB-lite"/>
    </source>
</evidence>
<keyword evidence="5" id="KW-1185">Reference proteome</keyword>
<accession>A0A558C366</accession>
<dbReference type="Pfam" id="PF00271">
    <property type="entry name" value="Helicase_C"/>
    <property type="match status" value="1"/>
</dbReference>
<reference evidence="4 5" key="1">
    <citation type="submission" date="2019-07" db="EMBL/GenBank/DDBJ databases">
        <title>Hymenobacter sp. straun FUR1 Genome sequencing and assembly.</title>
        <authorList>
            <person name="Chhetri G."/>
        </authorList>
    </citation>
    <scope>NUCLEOTIDE SEQUENCE [LARGE SCALE GENOMIC DNA]</scope>
    <source>
        <strain evidence="4 5">Fur1</strain>
    </source>
</reference>
<dbReference type="GO" id="GO:0004386">
    <property type="term" value="F:helicase activity"/>
    <property type="evidence" value="ECO:0007669"/>
    <property type="project" value="UniProtKB-KW"/>
</dbReference>
<dbReference type="SUPFAM" id="SSF52540">
    <property type="entry name" value="P-loop containing nucleoside triphosphate hydrolases"/>
    <property type="match status" value="1"/>
</dbReference>
<dbReference type="OrthoDB" id="9776021at2"/>
<dbReference type="PROSITE" id="PS51192">
    <property type="entry name" value="HELICASE_ATP_BIND_1"/>
    <property type="match status" value="1"/>
</dbReference>
<keyword evidence="4" id="KW-0547">Nucleotide-binding</keyword>
<dbReference type="PROSITE" id="PS51194">
    <property type="entry name" value="HELICASE_CTER"/>
    <property type="match status" value="1"/>
</dbReference>
<keyword evidence="4" id="KW-0067">ATP-binding</keyword>
<dbReference type="Pfam" id="PF04851">
    <property type="entry name" value="ResIII"/>
    <property type="match status" value="1"/>
</dbReference>
<sequence>MGAIQLREYQLQAIAELRTALAAPASSAVLVLPTGAGKTTVAAELTRLMVSRGKRVWFVAHLYELVAQARARMEAFGLTVGEIASDAHYWGNRPVQCCMVQTLSRRIASIPAHELPDFIFFDEGHHTAAGTYQKVLDACPTARRIGLTATPYRLDGKALGEWYQSMVEPITIGQLMEAGHLVPAHYALAEVDLDGLGERGGDYAADQAFKKFNKRQLYAGTVTQYENYAPGEKAICFCINVEHSLATVQAFNERGIAAAHLDGATPLAQRKRVLEEFAAGKWQVLSNVALFTEGFDLPNISCVILNRPTKSKALYLQMGGRGLRPSPGKSRCLIIDMGGNVKAHSFLDTPAEHSLESTKKKKGTSVGVRPMKDCKFCGLFWPISAKACEGCGADFPIEVARPQEVTFTVVTDTRQFLPPSVAKRRGGPKAVPADLEGKNMHDWSDADWRRACALSGYNPGWRKHQGAWQRGAGLREGLYQPEPQQQVA</sequence>
<dbReference type="GO" id="GO:0003677">
    <property type="term" value="F:DNA binding"/>
    <property type="evidence" value="ECO:0007669"/>
    <property type="project" value="InterPro"/>
</dbReference>
<comment type="caution">
    <text evidence="4">The sequence shown here is derived from an EMBL/GenBank/DDBJ whole genome shotgun (WGS) entry which is preliminary data.</text>
</comment>
<dbReference type="Gene3D" id="3.40.50.300">
    <property type="entry name" value="P-loop containing nucleotide triphosphate hydrolases"/>
    <property type="match status" value="2"/>
</dbReference>
<dbReference type="PANTHER" id="PTHR47396">
    <property type="entry name" value="TYPE I RESTRICTION ENZYME ECOKI R PROTEIN"/>
    <property type="match status" value="1"/>
</dbReference>
<gene>
    <name evidence="4" type="ORF">FNT36_03145</name>
</gene>
<dbReference type="GO" id="GO:0005524">
    <property type="term" value="F:ATP binding"/>
    <property type="evidence" value="ECO:0007669"/>
    <property type="project" value="InterPro"/>
</dbReference>
<dbReference type="SMART" id="SM00490">
    <property type="entry name" value="HELICc"/>
    <property type="match status" value="1"/>
</dbReference>
<evidence type="ECO:0000259" key="2">
    <source>
        <dbReference type="PROSITE" id="PS51192"/>
    </source>
</evidence>
<proteinExistence type="predicted"/>
<organism evidence="4 5">
    <name type="scientific">Hymenobacter setariae</name>
    <dbReference type="NCBI Taxonomy" id="2594794"/>
    <lineage>
        <taxon>Bacteria</taxon>
        <taxon>Pseudomonadati</taxon>
        <taxon>Bacteroidota</taxon>
        <taxon>Cytophagia</taxon>
        <taxon>Cytophagales</taxon>
        <taxon>Hymenobacteraceae</taxon>
        <taxon>Hymenobacter</taxon>
    </lineage>
</organism>
<dbReference type="InterPro" id="IPR027417">
    <property type="entry name" value="P-loop_NTPase"/>
</dbReference>
<evidence type="ECO:0000313" key="5">
    <source>
        <dbReference type="Proteomes" id="UP000317624"/>
    </source>
</evidence>
<dbReference type="InterPro" id="IPR050742">
    <property type="entry name" value="Helicase_Restrict-Modif_Enz"/>
</dbReference>
<dbReference type="PANTHER" id="PTHR47396:SF1">
    <property type="entry name" value="ATP-DEPENDENT HELICASE IRC3-RELATED"/>
    <property type="match status" value="1"/>
</dbReference>
<feature type="domain" description="Helicase ATP-binding" evidence="2">
    <location>
        <begin position="19"/>
        <end position="169"/>
    </location>
</feature>
<dbReference type="InterPro" id="IPR006935">
    <property type="entry name" value="Helicase/UvrB_N"/>
</dbReference>
<name>A0A558C366_9BACT</name>
<dbReference type="AlphaFoldDB" id="A0A558C366"/>
<dbReference type="EMBL" id="VMRJ01000001">
    <property type="protein sequence ID" value="TVT43102.1"/>
    <property type="molecule type" value="Genomic_DNA"/>
</dbReference>
<evidence type="ECO:0000259" key="3">
    <source>
        <dbReference type="PROSITE" id="PS51194"/>
    </source>
</evidence>
<keyword evidence="4" id="KW-0347">Helicase</keyword>
<dbReference type="InterPro" id="IPR014001">
    <property type="entry name" value="Helicase_ATP-bd"/>
</dbReference>
<dbReference type="RefSeq" id="WP_144844254.1">
    <property type="nucleotide sequence ID" value="NZ_VMRJ01000001.1"/>
</dbReference>
<feature type="region of interest" description="Disordered" evidence="1">
    <location>
        <begin position="419"/>
        <end position="438"/>
    </location>
</feature>
<dbReference type="SMART" id="SM00487">
    <property type="entry name" value="DEXDc"/>
    <property type="match status" value="1"/>
</dbReference>
<dbReference type="Proteomes" id="UP000317624">
    <property type="component" value="Unassembled WGS sequence"/>
</dbReference>
<keyword evidence="4" id="KW-0378">Hydrolase</keyword>
<dbReference type="InterPro" id="IPR001650">
    <property type="entry name" value="Helicase_C-like"/>
</dbReference>
<feature type="domain" description="Helicase C-terminal" evidence="3">
    <location>
        <begin position="221"/>
        <end position="363"/>
    </location>
</feature>
<evidence type="ECO:0000313" key="4">
    <source>
        <dbReference type="EMBL" id="TVT43102.1"/>
    </source>
</evidence>
<dbReference type="GO" id="GO:0005829">
    <property type="term" value="C:cytosol"/>
    <property type="evidence" value="ECO:0007669"/>
    <property type="project" value="TreeGrafter"/>
</dbReference>
<protein>
    <submittedName>
        <fullName evidence="4">DEAD/DEAH box helicase</fullName>
    </submittedName>
</protein>